<evidence type="ECO:0000256" key="8">
    <source>
        <dbReference type="SAM" id="Phobius"/>
    </source>
</evidence>
<dbReference type="InterPro" id="IPR024041">
    <property type="entry name" value="NH4_transpt_AmtB-like_dom"/>
</dbReference>
<dbReference type="PANTHER" id="PTHR43029">
    <property type="entry name" value="AMMONIUM TRANSPORTER MEP2"/>
    <property type="match status" value="1"/>
</dbReference>
<feature type="transmembrane region" description="Helical" evidence="8">
    <location>
        <begin position="66"/>
        <end position="90"/>
    </location>
</feature>
<dbReference type="InterPro" id="IPR018047">
    <property type="entry name" value="Ammonium_transpt_CS"/>
</dbReference>
<dbReference type="Gene3D" id="1.10.3430.10">
    <property type="entry name" value="Ammonium transporter AmtB like domains"/>
    <property type="match status" value="1"/>
</dbReference>
<keyword evidence="3" id="KW-0813">Transport</keyword>
<dbReference type="AlphaFoldDB" id="A0A8S2TW89"/>
<dbReference type="EMBL" id="CAJOBI010033497">
    <property type="protein sequence ID" value="CAF4285592.1"/>
    <property type="molecule type" value="Genomic_DNA"/>
</dbReference>
<feature type="non-terminal residue" evidence="10">
    <location>
        <position position="1"/>
    </location>
</feature>
<accession>A0A8S2TW89</accession>
<feature type="non-terminal residue" evidence="10">
    <location>
        <position position="106"/>
    </location>
</feature>
<evidence type="ECO:0000259" key="9">
    <source>
        <dbReference type="Pfam" id="PF00909"/>
    </source>
</evidence>
<evidence type="ECO:0000256" key="2">
    <source>
        <dbReference type="ARBA" id="ARBA00005887"/>
    </source>
</evidence>
<proteinExistence type="inferred from homology"/>
<comment type="similarity">
    <text evidence="2">Belongs to the ammonia transporter channel (TC 1.A.11.2) family.</text>
</comment>
<feature type="domain" description="Ammonium transporter AmtB-like" evidence="9">
    <location>
        <begin position="3"/>
        <end position="96"/>
    </location>
</feature>
<dbReference type="PANTHER" id="PTHR43029:SF10">
    <property type="entry name" value="AMMONIUM TRANSPORTER MEP2"/>
    <property type="match status" value="1"/>
</dbReference>
<evidence type="ECO:0000256" key="1">
    <source>
        <dbReference type="ARBA" id="ARBA00004141"/>
    </source>
</evidence>
<feature type="transmembrane region" description="Helical" evidence="8">
    <location>
        <begin position="34"/>
        <end position="54"/>
    </location>
</feature>
<dbReference type="SUPFAM" id="SSF111352">
    <property type="entry name" value="Ammonium transporter"/>
    <property type="match status" value="1"/>
</dbReference>
<reference evidence="10" key="1">
    <citation type="submission" date="2021-02" db="EMBL/GenBank/DDBJ databases">
        <authorList>
            <person name="Nowell W R."/>
        </authorList>
    </citation>
    <scope>NUCLEOTIDE SEQUENCE</scope>
</reference>
<evidence type="ECO:0000256" key="4">
    <source>
        <dbReference type="ARBA" id="ARBA00022692"/>
    </source>
</evidence>
<name>A0A8S2TW89_9BILA</name>
<evidence type="ECO:0000313" key="11">
    <source>
        <dbReference type="Proteomes" id="UP000676336"/>
    </source>
</evidence>
<comment type="caution">
    <text evidence="10">The sequence shown here is derived from an EMBL/GenBank/DDBJ whole genome shotgun (WGS) entry which is preliminary data.</text>
</comment>
<dbReference type="Pfam" id="PF00909">
    <property type="entry name" value="Ammonium_transp"/>
    <property type="match status" value="1"/>
</dbReference>
<keyword evidence="7" id="KW-0924">Ammonia transport</keyword>
<comment type="subcellular location">
    <subcellularLocation>
        <location evidence="1">Membrane</location>
        <topology evidence="1">Multi-pass membrane protein</topology>
    </subcellularLocation>
</comment>
<keyword evidence="4 8" id="KW-0812">Transmembrane</keyword>
<dbReference type="PROSITE" id="PS01219">
    <property type="entry name" value="AMMONIUM_TRANSP"/>
    <property type="match status" value="1"/>
</dbReference>
<dbReference type="InterPro" id="IPR029020">
    <property type="entry name" value="Ammonium/urea_transptr"/>
</dbReference>
<protein>
    <recommendedName>
        <fullName evidence="9">Ammonium transporter AmtB-like domain-containing protein</fullName>
    </recommendedName>
</protein>
<evidence type="ECO:0000256" key="6">
    <source>
        <dbReference type="ARBA" id="ARBA00023136"/>
    </source>
</evidence>
<dbReference type="GO" id="GO:0005886">
    <property type="term" value="C:plasma membrane"/>
    <property type="evidence" value="ECO:0007669"/>
    <property type="project" value="TreeGrafter"/>
</dbReference>
<evidence type="ECO:0000256" key="3">
    <source>
        <dbReference type="ARBA" id="ARBA00022448"/>
    </source>
</evidence>
<sequence length="106" mass="11338">SVTSLAFVAFQCSFATITPALISGAVVGRMKLIPYMIFIFVWTTVCYDPLARWVSFNGGWLHKMGVLDFSGGLIVHLSSGISGLVAAIILGSRVQFDPDAVNIGQT</sequence>
<keyword evidence="5 8" id="KW-1133">Transmembrane helix</keyword>
<evidence type="ECO:0000256" key="5">
    <source>
        <dbReference type="ARBA" id="ARBA00022989"/>
    </source>
</evidence>
<organism evidence="10 11">
    <name type="scientific">Rotaria magnacalcarata</name>
    <dbReference type="NCBI Taxonomy" id="392030"/>
    <lineage>
        <taxon>Eukaryota</taxon>
        <taxon>Metazoa</taxon>
        <taxon>Spiralia</taxon>
        <taxon>Gnathifera</taxon>
        <taxon>Rotifera</taxon>
        <taxon>Eurotatoria</taxon>
        <taxon>Bdelloidea</taxon>
        <taxon>Philodinida</taxon>
        <taxon>Philodinidae</taxon>
        <taxon>Rotaria</taxon>
    </lineage>
</organism>
<dbReference type="GO" id="GO:0008519">
    <property type="term" value="F:ammonium channel activity"/>
    <property type="evidence" value="ECO:0007669"/>
    <property type="project" value="InterPro"/>
</dbReference>
<gene>
    <name evidence="10" type="ORF">SMN809_LOCUS25457</name>
</gene>
<keyword evidence="6 8" id="KW-0472">Membrane</keyword>
<dbReference type="InterPro" id="IPR001905">
    <property type="entry name" value="Ammonium_transpt"/>
</dbReference>
<evidence type="ECO:0000256" key="7">
    <source>
        <dbReference type="ARBA" id="ARBA00023177"/>
    </source>
</evidence>
<dbReference type="Proteomes" id="UP000676336">
    <property type="component" value="Unassembled WGS sequence"/>
</dbReference>
<evidence type="ECO:0000313" key="10">
    <source>
        <dbReference type="EMBL" id="CAF4285592.1"/>
    </source>
</evidence>